<dbReference type="GO" id="GO:0005524">
    <property type="term" value="F:ATP binding"/>
    <property type="evidence" value="ECO:0007669"/>
    <property type="project" value="UniProtKB-KW"/>
</dbReference>
<dbReference type="InterPro" id="IPR025944">
    <property type="entry name" value="Sigma_54_int_dom_CS"/>
</dbReference>
<dbReference type="Gene3D" id="1.10.8.60">
    <property type="match status" value="1"/>
</dbReference>
<dbReference type="InterPro" id="IPR000014">
    <property type="entry name" value="PAS"/>
</dbReference>
<keyword evidence="1" id="KW-0547">Nucleotide-binding</keyword>
<dbReference type="SMART" id="SM00382">
    <property type="entry name" value="AAA"/>
    <property type="match status" value="1"/>
</dbReference>
<reference evidence="11 12" key="1">
    <citation type="journal article" date="2009" name="Stand. Genomic Sci.">
        <title>Complete genome sequence of Desulfomicrobium baculatum type strain (X).</title>
        <authorList>
            <person name="Copeland A."/>
            <person name="Spring S."/>
            <person name="Goker M."/>
            <person name="Schneider S."/>
            <person name="Lapidus A."/>
            <person name="Del Rio T.G."/>
            <person name="Tice H."/>
            <person name="Cheng J.F."/>
            <person name="Chen F."/>
            <person name="Nolan M."/>
            <person name="Bruce D."/>
            <person name="Goodwin L."/>
            <person name="Pitluck S."/>
            <person name="Ivanova N."/>
            <person name="Mavrommatis K."/>
            <person name="Ovchinnikova G."/>
            <person name="Pati A."/>
            <person name="Chen A."/>
            <person name="Palaniappan K."/>
            <person name="Land M."/>
            <person name="Hauser L."/>
            <person name="Chang Y.J."/>
            <person name="Jeffries C.C."/>
            <person name="Meincke L."/>
            <person name="Sims D."/>
            <person name="Brettin T."/>
            <person name="Detter J.C."/>
            <person name="Han C."/>
            <person name="Chain P."/>
            <person name="Bristow J."/>
            <person name="Eisen J.A."/>
            <person name="Markowitz V."/>
            <person name="Hugenholtz P."/>
            <person name="Kyrpides N.C."/>
            <person name="Klenk H.P."/>
            <person name="Lucas S."/>
        </authorList>
    </citation>
    <scope>NUCLEOTIDE SEQUENCE [LARGE SCALE GENOMIC DNA]</scope>
    <source>
        <strain evidence="12">DSM 4028 / VKM B-1378 / X</strain>
    </source>
</reference>
<evidence type="ECO:0000313" key="12">
    <source>
        <dbReference type="Proteomes" id="UP000002216"/>
    </source>
</evidence>
<dbReference type="Gene3D" id="3.40.50.300">
    <property type="entry name" value="P-loop containing nucleotide triphosphate hydrolases"/>
    <property type="match status" value="1"/>
</dbReference>
<dbReference type="eggNOG" id="COG2203">
    <property type="taxonomic scope" value="Bacteria"/>
</dbReference>
<dbReference type="Pfam" id="PF25601">
    <property type="entry name" value="AAA_lid_14"/>
    <property type="match status" value="1"/>
</dbReference>
<dbReference type="GO" id="GO:0006355">
    <property type="term" value="P:regulation of DNA-templated transcription"/>
    <property type="evidence" value="ECO:0007669"/>
    <property type="project" value="InterPro"/>
</dbReference>
<dbReference type="SUPFAM" id="SSF52540">
    <property type="entry name" value="P-loop containing nucleoside triphosphate hydrolases"/>
    <property type="match status" value="1"/>
</dbReference>
<dbReference type="EMBL" id="CP001629">
    <property type="protein sequence ID" value="ACU89184.1"/>
    <property type="molecule type" value="Genomic_DNA"/>
</dbReference>
<name>C7LQV5_DESBD</name>
<sequence>MDDIFNLQKLTSAISASMVMASSESLDGVINRALDSMLSFLEIARIGLLAVDESSPVINVDYASYAKDAPHVSKQINLAALFPWTYDLVIGRGQTMVMASLDDLPSEAEEDRRSHTMLGNKSALIIPLFIGSRVHHLLTLDARKTERDWPEEVVVQGRLLGEIFVSALQRREAESSLRRTKERLDIAALSAEIGLWELNLDTGSLWATPKAKEHFGFDPDTELTLSRLLDVIHPEDHGLISAKVEESRHTREELMVEYRVRAGDGSLRWMISRGRSLWENGHAGLLLGVTVDVTARKEMELQLQTHIREIESLKVKLERENQYLRLEVAAAEGQGEILGSSEAMRAIMSQVRMVAQTGSTVLLQGETGTGKNLVASTIHRLSGRGKKAMIRVNCAALPGPLVESELFGREKGAYTGALSRQAGRFELADGSTLFLDEIAEMSLETQAKLLRVIQDGEFERLGSSKTIKVNVRIIAASNRDLAKEVEAGRFRGDLFYRLNIFPIRVPPLRERPEDIPQLVMEFIREFGDRMGKRILRVAHKDMQLLTNYSWPGNIRELRNVIEHSLIITPCDTLVLQRLTASPEFHDADASLEEVERRHIQAVLKATGGRIKGFGGAAERLRINPSTLYSRMRKLGIGFKQP</sequence>
<dbReference type="Pfam" id="PF00158">
    <property type="entry name" value="Sigma54_activat"/>
    <property type="match status" value="1"/>
</dbReference>
<dbReference type="InterPro" id="IPR002078">
    <property type="entry name" value="Sigma_54_int"/>
</dbReference>
<dbReference type="Gene3D" id="1.10.10.60">
    <property type="entry name" value="Homeodomain-like"/>
    <property type="match status" value="1"/>
</dbReference>
<feature type="domain" description="PAS" evidence="9">
    <location>
        <begin position="180"/>
        <end position="251"/>
    </location>
</feature>
<dbReference type="HOGENOM" id="CLU_000445_8_9_7"/>
<dbReference type="PROSITE" id="PS00675">
    <property type="entry name" value="SIGMA54_INTERACT_1"/>
    <property type="match status" value="1"/>
</dbReference>
<feature type="coiled-coil region" evidence="7">
    <location>
        <begin position="296"/>
        <end position="334"/>
    </location>
</feature>
<protein>
    <submittedName>
        <fullName evidence="11">Sigma54 specific transcriptional regulator with PAS/PAC sensor, Fis family</fullName>
    </submittedName>
</protein>
<dbReference type="InterPro" id="IPR029016">
    <property type="entry name" value="GAF-like_dom_sf"/>
</dbReference>
<evidence type="ECO:0000259" key="10">
    <source>
        <dbReference type="PROSITE" id="PS50113"/>
    </source>
</evidence>
<accession>C7LQV5</accession>
<keyword evidence="5" id="KW-0010">Activator</keyword>
<evidence type="ECO:0000256" key="4">
    <source>
        <dbReference type="ARBA" id="ARBA00023125"/>
    </source>
</evidence>
<dbReference type="Pfam" id="PF08447">
    <property type="entry name" value="PAS_3"/>
    <property type="match status" value="1"/>
</dbReference>
<dbReference type="STRING" id="525897.Dbac_1076"/>
<dbReference type="PROSITE" id="PS50113">
    <property type="entry name" value="PAC"/>
    <property type="match status" value="1"/>
</dbReference>
<dbReference type="InterPro" id="IPR035965">
    <property type="entry name" value="PAS-like_dom_sf"/>
</dbReference>
<dbReference type="InterPro" id="IPR013655">
    <property type="entry name" value="PAS_fold_3"/>
</dbReference>
<dbReference type="OrthoDB" id="9763792at2"/>
<evidence type="ECO:0000256" key="2">
    <source>
        <dbReference type="ARBA" id="ARBA00022840"/>
    </source>
</evidence>
<dbReference type="SMART" id="SM00091">
    <property type="entry name" value="PAS"/>
    <property type="match status" value="1"/>
</dbReference>
<feature type="domain" description="Sigma-54 factor interaction" evidence="8">
    <location>
        <begin position="337"/>
        <end position="566"/>
    </location>
</feature>
<dbReference type="KEGG" id="dba:Dbac_1076"/>
<dbReference type="PROSITE" id="PS50112">
    <property type="entry name" value="PAS"/>
    <property type="match status" value="1"/>
</dbReference>
<organism evidence="11 12">
    <name type="scientific">Desulfomicrobium baculatum (strain DSM 4028 / VKM B-1378 / X)</name>
    <name type="common">Desulfovibrio baculatus</name>
    <dbReference type="NCBI Taxonomy" id="525897"/>
    <lineage>
        <taxon>Bacteria</taxon>
        <taxon>Pseudomonadati</taxon>
        <taxon>Thermodesulfobacteriota</taxon>
        <taxon>Desulfovibrionia</taxon>
        <taxon>Desulfovibrionales</taxon>
        <taxon>Desulfomicrobiaceae</taxon>
        <taxon>Desulfomicrobium</taxon>
    </lineage>
</organism>
<dbReference type="PROSITE" id="PS00688">
    <property type="entry name" value="SIGMA54_INTERACT_3"/>
    <property type="match status" value="1"/>
</dbReference>
<keyword evidence="12" id="KW-1185">Reference proteome</keyword>
<dbReference type="InterPro" id="IPR058031">
    <property type="entry name" value="AAA_lid_NorR"/>
</dbReference>
<keyword evidence="3" id="KW-0805">Transcription regulation</keyword>
<dbReference type="GO" id="GO:0043565">
    <property type="term" value="F:sequence-specific DNA binding"/>
    <property type="evidence" value="ECO:0007669"/>
    <property type="project" value="InterPro"/>
</dbReference>
<dbReference type="InterPro" id="IPR002197">
    <property type="entry name" value="HTH_Fis"/>
</dbReference>
<dbReference type="eggNOG" id="COG2202">
    <property type="taxonomic scope" value="Bacteria"/>
</dbReference>
<evidence type="ECO:0000256" key="3">
    <source>
        <dbReference type="ARBA" id="ARBA00023015"/>
    </source>
</evidence>
<dbReference type="SUPFAM" id="SSF55785">
    <property type="entry name" value="PYP-like sensor domain (PAS domain)"/>
    <property type="match status" value="1"/>
</dbReference>
<dbReference type="Proteomes" id="UP000002216">
    <property type="component" value="Chromosome"/>
</dbReference>
<evidence type="ECO:0000256" key="6">
    <source>
        <dbReference type="ARBA" id="ARBA00023163"/>
    </source>
</evidence>
<dbReference type="eggNOG" id="COG3829">
    <property type="taxonomic scope" value="Bacteria"/>
</dbReference>
<keyword evidence="6" id="KW-0804">Transcription</keyword>
<dbReference type="SUPFAM" id="SSF46689">
    <property type="entry name" value="Homeodomain-like"/>
    <property type="match status" value="1"/>
</dbReference>
<dbReference type="PROSITE" id="PS50045">
    <property type="entry name" value="SIGMA54_INTERACT_4"/>
    <property type="match status" value="1"/>
</dbReference>
<evidence type="ECO:0000256" key="7">
    <source>
        <dbReference type="SAM" id="Coils"/>
    </source>
</evidence>
<dbReference type="InterPro" id="IPR009057">
    <property type="entry name" value="Homeodomain-like_sf"/>
</dbReference>
<dbReference type="PANTHER" id="PTHR32071:SF117">
    <property type="entry name" value="PTS-DEPENDENT DIHYDROXYACETONE KINASE OPERON REGULATORY PROTEIN-RELATED"/>
    <property type="match status" value="1"/>
</dbReference>
<dbReference type="RefSeq" id="WP_015773282.1">
    <property type="nucleotide sequence ID" value="NC_013173.1"/>
</dbReference>
<evidence type="ECO:0000313" key="11">
    <source>
        <dbReference type="EMBL" id="ACU89184.1"/>
    </source>
</evidence>
<dbReference type="InterPro" id="IPR003593">
    <property type="entry name" value="AAA+_ATPase"/>
</dbReference>
<dbReference type="FunFam" id="3.40.50.300:FF:000006">
    <property type="entry name" value="DNA-binding transcriptional regulator NtrC"/>
    <property type="match status" value="1"/>
</dbReference>
<dbReference type="InterPro" id="IPR027417">
    <property type="entry name" value="P-loop_NTPase"/>
</dbReference>
<keyword evidence="7" id="KW-0175">Coiled coil</keyword>
<feature type="domain" description="PAC" evidence="10">
    <location>
        <begin position="254"/>
        <end position="305"/>
    </location>
</feature>
<evidence type="ECO:0000259" key="9">
    <source>
        <dbReference type="PROSITE" id="PS50112"/>
    </source>
</evidence>
<gene>
    <name evidence="11" type="ordered locus">Dbac_1076</name>
</gene>
<dbReference type="Gene3D" id="3.30.450.40">
    <property type="match status" value="1"/>
</dbReference>
<dbReference type="InterPro" id="IPR000700">
    <property type="entry name" value="PAS-assoc_C"/>
</dbReference>
<proteinExistence type="predicted"/>
<keyword evidence="4" id="KW-0238">DNA-binding</keyword>
<dbReference type="CDD" id="cd00130">
    <property type="entry name" value="PAS"/>
    <property type="match status" value="1"/>
</dbReference>
<dbReference type="CDD" id="cd00009">
    <property type="entry name" value="AAA"/>
    <property type="match status" value="1"/>
</dbReference>
<dbReference type="SUPFAM" id="SSF55781">
    <property type="entry name" value="GAF domain-like"/>
    <property type="match status" value="1"/>
</dbReference>
<dbReference type="InterPro" id="IPR025662">
    <property type="entry name" value="Sigma_54_int_dom_ATP-bd_1"/>
</dbReference>
<dbReference type="NCBIfam" id="TIGR00229">
    <property type="entry name" value="sensory_box"/>
    <property type="match status" value="1"/>
</dbReference>
<evidence type="ECO:0000259" key="8">
    <source>
        <dbReference type="PROSITE" id="PS50045"/>
    </source>
</evidence>
<dbReference type="Gene3D" id="3.30.450.20">
    <property type="entry name" value="PAS domain"/>
    <property type="match status" value="1"/>
</dbReference>
<dbReference type="AlphaFoldDB" id="C7LQV5"/>
<evidence type="ECO:0000256" key="1">
    <source>
        <dbReference type="ARBA" id="ARBA00022741"/>
    </source>
</evidence>
<evidence type="ECO:0000256" key="5">
    <source>
        <dbReference type="ARBA" id="ARBA00023159"/>
    </source>
</evidence>
<dbReference type="PANTHER" id="PTHR32071">
    <property type="entry name" value="TRANSCRIPTIONAL REGULATORY PROTEIN"/>
    <property type="match status" value="1"/>
</dbReference>
<dbReference type="Pfam" id="PF02954">
    <property type="entry name" value="HTH_8"/>
    <property type="match status" value="1"/>
</dbReference>
<keyword evidence="2" id="KW-0067">ATP-binding</keyword>